<dbReference type="RefSeq" id="WP_171227219.1">
    <property type="nucleotide sequence ID" value="NZ_CP053085.1"/>
</dbReference>
<evidence type="ECO:0000259" key="2">
    <source>
        <dbReference type="Pfam" id="PF03795"/>
    </source>
</evidence>
<gene>
    <name evidence="3" type="ORF">HKW67_20800</name>
</gene>
<dbReference type="EMBL" id="CP053085">
    <property type="protein sequence ID" value="QJR37784.1"/>
    <property type="molecule type" value="Genomic_DNA"/>
</dbReference>
<protein>
    <recommendedName>
        <fullName evidence="2">YCII-related domain-containing protein</fullName>
    </recommendedName>
</protein>
<dbReference type="KEGG" id="ggr:HKW67_20800"/>
<sequence length="97" mass="10831">MYALAIIRYRRPFEEIAPYVEEHRAYLKELKAQGLLLASGPFDPRVGGGLLLRVPDADGPAALDRIRNGDPFTRLALAQYELLPWNPVIGKEGLDTL</sequence>
<evidence type="ECO:0000256" key="1">
    <source>
        <dbReference type="ARBA" id="ARBA00007689"/>
    </source>
</evidence>
<dbReference type="InterPro" id="IPR005545">
    <property type="entry name" value="YCII"/>
</dbReference>
<dbReference type="Pfam" id="PF03795">
    <property type="entry name" value="YCII"/>
    <property type="match status" value="1"/>
</dbReference>
<dbReference type="PANTHER" id="PTHR37828:SF1">
    <property type="entry name" value="YCII-RELATED DOMAIN-CONTAINING PROTEIN"/>
    <property type="match status" value="1"/>
</dbReference>
<evidence type="ECO:0000313" key="4">
    <source>
        <dbReference type="Proteomes" id="UP000500938"/>
    </source>
</evidence>
<evidence type="ECO:0000313" key="3">
    <source>
        <dbReference type="EMBL" id="QJR37784.1"/>
    </source>
</evidence>
<organism evidence="3 4">
    <name type="scientific">Gemmatimonas groenlandica</name>
    <dbReference type="NCBI Taxonomy" id="2732249"/>
    <lineage>
        <taxon>Bacteria</taxon>
        <taxon>Pseudomonadati</taxon>
        <taxon>Gemmatimonadota</taxon>
        <taxon>Gemmatimonadia</taxon>
        <taxon>Gemmatimonadales</taxon>
        <taxon>Gemmatimonadaceae</taxon>
        <taxon>Gemmatimonas</taxon>
    </lineage>
</organism>
<accession>A0A6M4ISE4</accession>
<name>A0A6M4ISE4_9BACT</name>
<proteinExistence type="inferred from homology"/>
<dbReference type="SUPFAM" id="SSF54909">
    <property type="entry name" value="Dimeric alpha+beta barrel"/>
    <property type="match status" value="1"/>
</dbReference>
<comment type="similarity">
    <text evidence="1">Belongs to the YciI family.</text>
</comment>
<feature type="domain" description="YCII-related" evidence="2">
    <location>
        <begin position="5"/>
        <end position="86"/>
    </location>
</feature>
<dbReference type="InterPro" id="IPR011008">
    <property type="entry name" value="Dimeric_a/b-barrel"/>
</dbReference>
<dbReference type="PANTHER" id="PTHR37828">
    <property type="entry name" value="GSR2449 PROTEIN"/>
    <property type="match status" value="1"/>
</dbReference>
<reference evidence="3 4" key="1">
    <citation type="submission" date="2020-05" db="EMBL/GenBank/DDBJ databases">
        <title>Complete genome sequence of Gemmatimonas greenlandica TET16.</title>
        <authorList>
            <person name="Zeng Y."/>
        </authorList>
    </citation>
    <scope>NUCLEOTIDE SEQUENCE [LARGE SCALE GENOMIC DNA]</scope>
    <source>
        <strain evidence="3 4">TET16</strain>
    </source>
</reference>
<dbReference type="Proteomes" id="UP000500938">
    <property type="component" value="Chromosome"/>
</dbReference>
<dbReference type="AlphaFoldDB" id="A0A6M4ISE4"/>
<keyword evidence="4" id="KW-1185">Reference proteome</keyword>